<evidence type="ECO:0000256" key="1">
    <source>
        <dbReference type="ARBA" id="ARBA00012513"/>
    </source>
</evidence>
<feature type="region of interest" description="Disordered" evidence="9">
    <location>
        <begin position="191"/>
        <end position="215"/>
    </location>
</feature>
<comment type="catalytic activity">
    <reaction evidence="7">
        <text>L-threonyl-[protein] + ATP = O-phospho-L-threonyl-[protein] + ADP + H(+)</text>
        <dbReference type="Rhea" id="RHEA:46608"/>
        <dbReference type="Rhea" id="RHEA-COMP:11060"/>
        <dbReference type="Rhea" id="RHEA-COMP:11605"/>
        <dbReference type="ChEBI" id="CHEBI:15378"/>
        <dbReference type="ChEBI" id="CHEBI:30013"/>
        <dbReference type="ChEBI" id="CHEBI:30616"/>
        <dbReference type="ChEBI" id="CHEBI:61977"/>
        <dbReference type="ChEBI" id="CHEBI:456216"/>
        <dbReference type="EC" id="2.7.11.1"/>
    </reaction>
</comment>
<keyword evidence="5 11" id="KW-0418">Kinase</keyword>
<feature type="compositionally biased region" description="Pro residues" evidence="9">
    <location>
        <begin position="197"/>
        <end position="213"/>
    </location>
</feature>
<reference evidence="12" key="1">
    <citation type="submission" date="2016-02" db="EMBL/GenBank/DDBJ databases">
        <authorList>
            <person name="Wibberg D."/>
        </authorList>
    </citation>
    <scope>NUCLEOTIDE SEQUENCE [LARGE SCALE GENOMIC DNA]</scope>
</reference>
<name>A0A1C3NYT7_9ACTN</name>
<dbReference type="InterPro" id="IPR053235">
    <property type="entry name" value="Ser_Thr_kinase"/>
</dbReference>
<dbReference type="Gene3D" id="1.10.510.10">
    <property type="entry name" value="Transferase(Phosphotransferase) domain 1"/>
    <property type="match status" value="1"/>
</dbReference>
<evidence type="ECO:0000259" key="10">
    <source>
        <dbReference type="PROSITE" id="PS50011"/>
    </source>
</evidence>
<dbReference type="PANTHER" id="PTHR24361:SF433">
    <property type="entry name" value="PROTEIN KINASE DOMAIN-CONTAINING PROTEIN"/>
    <property type="match status" value="1"/>
</dbReference>
<evidence type="ECO:0000256" key="7">
    <source>
        <dbReference type="ARBA" id="ARBA00047899"/>
    </source>
</evidence>
<dbReference type="InterPro" id="IPR000719">
    <property type="entry name" value="Prot_kinase_dom"/>
</dbReference>
<evidence type="ECO:0000256" key="2">
    <source>
        <dbReference type="ARBA" id="ARBA00022527"/>
    </source>
</evidence>
<gene>
    <name evidence="11" type="ORF">FDG2_3058</name>
</gene>
<dbReference type="Proteomes" id="UP000199013">
    <property type="component" value="Unassembled WGS sequence"/>
</dbReference>
<keyword evidence="3" id="KW-0808">Transferase</keyword>
<dbReference type="InterPro" id="IPR008266">
    <property type="entry name" value="Tyr_kinase_AS"/>
</dbReference>
<dbReference type="CDD" id="cd14014">
    <property type="entry name" value="STKc_PknB_like"/>
    <property type="match status" value="1"/>
</dbReference>
<dbReference type="AlphaFoldDB" id="A0A1C3NYT7"/>
<evidence type="ECO:0000313" key="12">
    <source>
        <dbReference type="Proteomes" id="UP000199013"/>
    </source>
</evidence>
<keyword evidence="12" id="KW-1185">Reference proteome</keyword>
<keyword evidence="6" id="KW-0067">ATP-binding</keyword>
<feature type="domain" description="Protein kinase" evidence="10">
    <location>
        <begin position="1"/>
        <end position="186"/>
    </location>
</feature>
<evidence type="ECO:0000256" key="3">
    <source>
        <dbReference type="ARBA" id="ARBA00022679"/>
    </source>
</evidence>
<dbReference type="PROSITE" id="PS00109">
    <property type="entry name" value="PROTEIN_KINASE_TYR"/>
    <property type="match status" value="1"/>
</dbReference>
<keyword evidence="2 11" id="KW-0723">Serine/threonine-protein kinase</keyword>
<proteinExistence type="predicted"/>
<evidence type="ECO:0000313" key="11">
    <source>
        <dbReference type="EMBL" id="SBW22739.1"/>
    </source>
</evidence>
<evidence type="ECO:0000256" key="8">
    <source>
        <dbReference type="ARBA" id="ARBA00048679"/>
    </source>
</evidence>
<dbReference type="PROSITE" id="PS50011">
    <property type="entry name" value="PROTEIN_KINASE_DOM"/>
    <property type="match status" value="1"/>
</dbReference>
<dbReference type="GO" id="GO:0005524">
    <property type="term" value="F:ATP binding"/>
    <property type="evidence" value="ECO:0007669"/>
    <property type="project" value="UniProtKB-KW"/>
</dbReference>
<protein>
    <recommendedName>
        <fullName evidence="1">non-specific serine/threonine protein kinase</fullName>
        <ecNumber evidence="1">2.7.11.1</ecNumber>
    </recommendedName>
</protein>
<evidence type="ECO:0000256" key="5">
    <source>
        <dbReference type="ARBA" id="ARBA00022777"/>
    </source>
</evidence>
<dbReference type="GO" id="GO:0004674">
    <property type="term" value="F:protein serine/threonine kinase activity"/>
    <property type="evidence" value="ECO:0007669"/>
    <property type="project" value="UniProtKB-KW"/>
</dbReference>
<dbReference type="EC" id="2.7.11.1" evidence="1"/>
<accession>A0A1C3NYT7</accession>
<keyword evidence="4" id="KW-0547">Nucleotide-binding</keyword>
<dbReference type="SUPFAM" id="SSF56112">
    <property type="entry name" value="Protein kinase-like (PK-like)"/>
    <property type="match status" value="1"/>
</dbReference>
<comment type="catalytic activity">
    <reaction evidence="8">
        <text>L-seryl-[protein] + ATP = O-phospho-L-seryl-[protein] + ADP + H(+)</text>
        <dbReference type="Rhea" id="RHEA:17989"/>
        <dbReference type="Rhea" id="RHEA-COMP:9863"/>
        <dbReference type="Rhea" id="RHEA-COMP:11604"/>
        <dbReference type="ChEBI" id="CHEBI:15378"/>
        <dbReference type="ChEBI" id="CHEBI:29999"/>
        <dbReference type="ChEBI" id="CHEBI:30616"/>
        <dbReference type="ChEBI" id="CHEBI:83421"/>
        <dbReference type="ChEBI" id="CHEBI:456216"/>
        <dbReference type="EC" id="2.7.11.1"/>
    </reaction>
</comment>
<dbReference type="Pfam" id="PF00069">
    <property type="entry name" value="Pkinase"/>
    <property type="match status" value="1"/>
</dbReference>
<dbReference type="InterPro" id="IPR011009">
    <property type="entry name" value="Kinase-like_dom_sf"/>
</dbReference>
<evidence type="ECO:0000256" key="9">
    <source>
        <dbReference type="SAM" id="MobiDB-lite"/>
    </source>
</evidence>
<evidence type="ECO:0000256" key="4">
    <source>
        <dbReference type="ARBA" id="ARBA00022741"/>
    </source>
</evidence>
<organism evidence="11 12">
    <name type="scientific">Candidatus Protofrankia californiensis</name>
    <dbReference type="NCBI Taxonomy" id="1839754"/>
    <lineage>
        <taxon>Bacteria</taxon>
        <taxon>Bacillati</taxon>
        <taxon>Actinomycetota</taxon>
        <taxon>Actinomycetes</taxon>
        <taxon>Frankiales</taxon>
        <taxon>Frankiaceae</taxon>
        <taxon>Protofrankia</taxon>
    </lineage>
</organism>
<sequence>MEYVAGGSLERLAAAHRPSVPTDLVAEVMEQIANGLAVAHDHDPPIVHRDITLANVLVGYDGAGMRVRVSDFGLAKRADPFTQLASAQGTYAFMAPEVLRDQGYSCASDVWSVGTIVYWLLTNHFPYHDGGRFSSYSVARFRQALLPPSSYNVDIDAELDRIVLATLELDPGNRPTTVRIVSDALRERREAVARSTLPPPVPPTPRPPPPPPTRRAERLADEALELSRIPGQLPRAADLMEEAVNLSLYLRDLYLHRLILWRRGVVM</sequence>
<dbReference type="PANTHER" id="PTHR24361">
    <property type="entry name" value="MITOGEN-ACTIVATED KINASE KINASE KINASE"/>
    <property type="match status" value="1"/>
</dbReference>
<dbReference type="GO" id="GO:0005737">
    <property type="term" value="C:cytoplasm"/>
    <property type="evidence" value="ECO:0007669"/>
    <property type="project" value="TreeGrafter"/>
</dbReference>
<dbReference type="EMBL" id="FLUV01001288">
    <property type="protein sequence ID" value="SBW22739.1"/>
    <property type="molecule type" value="Genomic_DNA"/>
</dbReference>
<evidence type="ECO:0000256" key="6">
    <source>
        <dbReference type="ARBA" id="ARBA00022840"/>
    </source>
</evidence>